<organism evidence="1 2">
    <name type="scientific">Candidatus Propionivibrio aalborgensis</name>
    <dbReference type="NCBI Taxonomy" id="1860101"/>
    <lineage>
        <taxon>Bacteria</taxon>
        <taxon>Pseudomonadati</taxon>
        <taxon>Pseudomonadota</taxon>
        <taxon>Betaproteobacteria</taxon>
        <taxon>Rhodocyclales</taxon>
        <taxon>Rhodocyclaceae</taxon>
        <taxon>Propionivibrio</taxon>
    </lineage>
</organism>
<keyword evidence="2" id="KW-1185">Reference proteome</keyword>
<accession>A0A1A8XZK5</accession>
<protein>
    <recommendedName>
        <fullName evidence="3">YaeQ family protein</fullName>
    </recommendedName>
</protein>
<dbReference type="Gene3D" id="3.10.640.10">
    <property type="entry name" value="Restriction endonuclease-like alpha-beta roll domain"/>
    <property type="match status" value="1"/>
</dbReference>
<dbReference type="InterPro" id="IPR038590">
    <property type="entry name" value="YaeQ_sf"/>
</dbReference>
<dbReference type="CDD" id="cd22368">
    <property type="entry name" value="YaeQ-like"/>
    <property type="match status" value="1"/>
</dbReference>
<dbReference type="PANTHER" id="PTHR38784">
    <property type="entry name" value="SUCROSE PHOSPHORYLASE"/>
    <property type="match status" value="1"/>
</dbReference>
<evidence type="ECO:0000313" key="1">
    <source>
        <dbReference type="EMBL" id="SBT10364.1"/>
    </source>
</evidence>
<name>A0A1A8XZK5_9RHOO</name>
<dbReference type="EMBL" id="FLQY01000344">
    <property type="protein sequence ID" value="SBT10364.1"/>
    <property type="molecule type" value="Genomic_DNA"/>
</dbReference>
<dbReference type="Proteomes" id="UP000199600">
    <property type="component" value="Unassembled WGS sequence"/>
</dbReference>
<reference evidence="1 2" key="1">
    <citation type="submission" date="2016-06" db="EMBL/GenBank/DDBJ databases">
        <authorList>
            <person name="Kjaerup R.B."/>
            <person name="Dalgaard T.S."/>
            <person name="Juul-Madsen H.R."/>
        </authorList>
    </citation>
    <scope>NUCLEOTIDE SEQUENCE [LARGE SCALE GENOMIC DNA]</scope>
    <source>
        <strain evidence="1">2</strain>
    </source>
</reference>
<dbReference type="InterPro" id="IPR011335">
    <property type="entry name" value="Restrct_endonuc-II-like"/>
</dbReference>
<proteinExistence type="predicted"/>
<evidence type="ECO:0000313" key="2">
    <source>
        <dbReference type="Proteomes" id="UP000199600"/>
    </source>
</evidence>
<evidence type="ECO:0008006" key="3">
    <source>
        <dbReference type="Google" id="ProtNLM"/>
    </source>
</evidence>
<dbReference type="SUPFAM" id="SSF52980">
    <property type="entry name" value="Restriction endonuclease-like"/>
    <property type="match status" value="1"/>
</dbReference>
<dbReference type="InterPro" id="IPR009822">
    <property type="entry name" value="YaeQ"/>
</dbReference>
<dbReference type="RefSeq" id="WP_186411957.1">
    <property type="nucleotide sequence ID" value="NZ_FLQY01000344.1"/>
</dbReference>
<sequence length="185" mass="20935">MALKATIFKLDLTIADIDRNHYASYSRMIARHPSENDARMMVRLLAFMLYADDELAFGKGLSTDEEPDLWLKDLTGAVDLWIVVGQPDERWLRKASGRAERVIVFSYGGRGAEMWWEQNRSTLEKLPRLTVFRLSLESTQALASLADRAMTLQCTIQDGELMIAGEGEVVRIEPVVLLNTDKNSN</sequence>
<dbReference type="Pfam" id="PF07152">
    <property type="entry name" value="YaeQ"/>
    <property type="match status" value="1"/>
</dbReference>
<dbReference type="SMART" id="SM01322">
    <property type="entry name" value="YaeQ"/>
    <property type="match status" value="1"/>
</dbReference>
<dbReference type="AlphaFoldDB" id="A0A1A8XZK5"/>
<dbReference type="PANTHER" id="PTHR38784:SF1">
    <property type="entry name" value="SUCROSE PHOSPHORYLASE"/>
    <property type="match status" value="1"/>
</dbReference>
<gene>
    <name evidence="1" type="ORF">PROAA_430001</name>
</gene>
<dbReference type="PIRSF" id="PIRSF011484">
    <property type="entry name" value="YaeQ"/>
    <property type="match status" value="1"/>
</dbReference>